<name>A0A3T0D3F0_9FIRM</name>
<feature type="domain" description="Peptidase M20 dimerisation" evidence="9">
    <location>
        <begin position="254"/>
        <end position="368"/>
    </location>
</feature>
<dbReference type="AlphaFoldDB" id="A0A3T0D3F0"/>
<dbReference type="GO" id="GO:0008270">
    <property type="term" value="F:zinc ion binding"/>
    <property type="evidence" value="ECO:0007669"/>
    <property type="project" value="InterPro"/>
</dbReference>
<evidence type="ECO:0000256" key="5">
    <source>
        <dbReference type="ARBA" id="ARBA00022801"/>
    </source>
</evidence>
<proteinExistence type="inferred from homology"/>
<evidence type="ECO:0000256" key="1">
    <source>
        <dbReference type="ARBA" id="ARBA00001947"/>
    </source>
</evidence>
<dbReference type="GO" id="GO:0008237">
    <property type="term" value="F:metallopeptidase activity"/>
    <property type="evidence" value="ECO:0007669"/>
    <property type="project" value="UniProtKB-KW"/>
</dbReference>
<dbReference type="NCBIfam" id="TIGR01887">
    <property type="entry name" value="dipeptidaselike"/>
    <property type="match status" value="1"/>
</dbReference>
<dbReference type="Pfam" id="PF07687">
    <property type="entry name" value="M20_dimer"/>
    <property type="match status" value="1"/>
</dbReference>
<comment type="cofactor">
    <cofactor evidence="1">
        <name>Zn(2+)</name>
        <dbReference type="ChEBI" id="CHEBI:29105"/>
    </cofactor>
</comment>
<dbReference type="Pfam" id="PF01546">
    <property type="entry name" value="Peptidase_M20"/>
    <property type="match status" value="1"/>
</dbReference>
<dbReference type="Gene3D" id="3.40.630.10">
    <property type="entry name" value="Zn peptidases"/>
    <property type="match status" value="1"/>
</dbReference>
<evidence type="ECO:0000256" key="7">
    <source>
        <dbReference type="ARBA" id="ARBA00022997"/>
    </source>
</evidence>
<dbReference type="KEGG" id="ccha:ELD05_02150"/>
<dbReference type="GO" id="GO:0006508">
    <property type="term" value="P:proteolysis"/>
    <property type="evidence" value="ECO:0007669"/>
    <property type="project" value="UniProtKB-KW"/>
</dbReference>
<keyword evidence="8" id="KW-0482">Metalloprotease</keyword>
<evidence type="ECO:0000259" key="9">
    <source>
        <dbReference type="Pfam" id="PF07687"/>
    </source>
</evidence>
<keyword evidence="5" id="KW-0378">Hydrolase</keyword>
<comment type="similarity">
    <text evidence="2">Belongs to the peptidase M20A family.</text>
</comment>
<dbReference type="SUPFAM" id="SSF53187">
    <property type="entry name" value="Zn-dependent exopeptidases"/>
    <property type="match status" value="1"/>
</dbReference>
<sequence length="464" mass="52576">MENVRKLINEEIENLKEDIIASTVALIKIKSVESTAQDGMPFGKGVNDALVFCEDLCQKLGFETKNFDGYALEARFGEHSEDVCVIGHLDVVPEGDGWSVPPYEGVIKDGKIYGRGAIDDKGPTVAALYGMYVVKKLAEEGKISLDRSLRFVFGTNEESGSKCLQYYFKKAKYPTVGFTPDADFPVIQGEKGFLVFELSKKVDGNFFIEGGERPNMVPDRCIFKGIFDIQKAKDVISKKGLEKKAEVYEENGMAVIKTKGVSAHGSLPFKGENAISYMFDILQDLYEKEDEFKRFVEFYNKHISYDVFGKNLNIGFEDQKSGKLVLNVGMVRKVDDRIVLTINIRYPVDTKYEDIEREIKNIIKEYEIDYKLITDMPPLYFEKDHFLIKTLLDVYKEFTGDDTQPLVIGGGTYARWARNVVAFGPNMPGDEEVAHQKDEYISIERLLTCAKIYANAIYRLAKKE</sequence>
<dbReference type="PANTHER" id="PTHR43808:SF31">
    <property type="entry name" value="N-ACETYL-L-CITRULLINE DEACETYLASE"/>
    <property type="match status" value="1"/>
</dbReference>
<evidence type="ECO:0000313" key="11">
    <source>
        <dbReference type="Proteomes" id="UP000282930"/>
    </source>
</evidence>
<organism evidence="10 11">
    <name type="scientific">Caldicellulosiruptor changbaiensis</name>
    <dbReference type="NCBI Taxonomy" id="1222016"/>
    <lineage>
        <taxon>Bacteria</taxon>
        <taxon>Bacillati</taxon>
        <taxon>Bacillota</taxon>
        <taxon>Bacillota incertae sedis</taxon>
        <taxon>Caldicellulosiruptorales</taxon>
        <taxon>Caldicellulosiruptoraceae</taxon>
        <taxon>Caldicellulosiruptor</taxon>
    </lineage>
</organism>
<dbReference type="RefSeq" id="WP_127351187.1">
    <property type="nucleotide sequence ID" value="NZ_CP034791.1"/>
</dbReference>
<dbReference type="Gene3D" id="3.30.70.360">
    <property type="match status" value="2"/>
</dbReference>
<evidence type="ECO:0000256" key="8">
    <source>
        <dbReference type="ARBA" id="ARBA00023049"/>
    </source>
</evidence>
<dbReference type="GO" id="GO:0008777">
    <property type="term" value="F:acetylornithine deacetylase activity"/>
    <property type="evidence" value="ECO:0007669"/>
    <property type="project" value="TreeGrafter"/>
</dbReference>
<gene>
    <name evidence="10" type="primary">pepV</name>
    <name evidence="10" type="ORF">ELD05_02150</name>
</gene>
<keyword evidence="3" id="KW-0645">Protease</keyword>
<dbReference type="EMBL" id="CP034791">
    <property type="protein sequence ID" value="AZT89569.1"/>
    <property type="molecule type" value="Genomic_DNA"/>
</dbReference>
<accession>A0A3T0D3F0</accession>
<evidence type="ECO:0000256" key="6">
    <source>
        <dbReference type="ARBA" id="ARBA00022833"/>
    </source>
</evidence>
<dbReference type="Proteomes" id="UP000282930">
    <property type="component" value="Chromosome"/>
</dbReference>
<dbReference type="NCBIfam" id="NF005591">
    <property type="entry name" value="PRK07318.1"/>
    <property type="match status" value="1"/>
</dbReference>
<evidence type="ECO:0000256" key="2">
    <source>
        <dbReference type="ARBA" id="ARBA00006247"/>
    </source>
</evidence>
<keyword evidence="7" id="KW-0224">Dipeptidase</keyword>
<dbReference type="InterPro" id="IPR010964">
    <property type="entry name" value="M20A_pepV-rel"/>
</dbReference>
<dbReference type="InterPro" id="IPR002933">
    <property type="entry name" value="Peptidase_M20"/>
</dbReference>
<keyword evidence="4" id="KW-0479">Metal-binding</keyword>
<dbReference type="InterPro" id="IPR036264">
    <property type="entry name" value="Bact_exopeptidase_dim_dom"/>
</dbReference>
<evidence type="ECO:0000256" key="4">
    <source>
        <dbReference type="ARBA" id="ARBA00022723"/>
    </source>
</evidence>
<keyword evidence="11" id="KW-1185">Reference proteome</keyword>
<evidence type="ECO:0000313" key="10">
    <source>
        <dbReference type="EMBL" id="AZT89569.1"/>
    </source>
</evidence>
<dbReference type="PANTHER" id="PTHR43808">
    <property type="entry name" value="ACETYLORNITHINE DEACETYLASE"/>
    <property type="match status" value="1"/>
</dbReference>
<evidence type="ECO:0000256" key="3">
    <source>
        <dbReference type="ARBA" id="ARBA00022670"/>
    </source>
</evidence>
<dbReference type="GO" id="GO:0006526">
    <property type="term" value="P:L-arginine biosynthetic process"/>
    <property type="evidence" value="ECO:0007669"/>
    <property type="project" value="TreeGrafter"/>
</dbReference>
<protein>
    <submittedName>
        <fullName evidence="10">Dipeptidase PepV</fullName>
    </submittedName>
</protein>
<dbReference type="InterPro" id="IPR050072">
    <property type="entry name" value="Peptidase_M20A"/>
</dbReference>
<dbReference type="InterPro" id="IPR011650">
    <property type="entry name" value="Peptidase_M20_dimer"/>
</dbReference>
<dbReference type="SUPFAM" id="SSF55031">
    <property type="entry name" value="Bacterial exopeptidase dimerisation domain"/>
    <property type="match status" value="1"/>
</dbReference>
<dbReference type="CDD" id="cd03888">
    <property type="entry name" value="M20_PepV"/>
    <property type="match status" value="1"/>
</dbReference>
<reference evidence="10 11" key="1">
    <citation type="submission" date="2018-12" db="EMBL/GenBank/DDBJ databases">
        <title>Genome sequence from the cellulolytic species, Caldicellulosiruptor changbaiensis.</title>
        <authorList>
            <person name="Blumer-Schuette S.E."/>
            <person name="Mendoza C."/>
        </authorList>
    </citation>
    <scope>NUCLEOTIDE SEQUENCE [LARGE SCALE GENOMIC DNA]</scope>
    <source>
        <strain evidence="10 11">CBS-Z</strain>
    </source>
</reference>
<keyword evidence="6" id="KW-0862">Zinc</keyword>
<dbReference type="GO" id="GO:0016805">
    <property type="term" value="F:dipeptidase activity"/>
    <property type="evidence" value="ECO:0007669"/>
    <property type="project" value="UniProtKB-KW"/>
</dbReference>